<evidence type="ECO:0000256" key="6">
    <source>
        <dbReference type="RuleBase" id="RU004466"/>
    </source>
</evidence>
<dbReference type="GO" id="GO:0046872">
    <property type="term" value="F:metal ion binding"/>
    <property type="evidence" value="ECO:0007669"/>
    <property type="project" value="UniProtKB-KW"/>
</dbReference>
<dbReference type="SUPFAM" id="SSF48576">
    <property type="entry name" value="Terpenoid synthases"/>
    <property type="match status" value="1"/>
</dbReference>
<keyword evidence="4" id="KW-0479">Metal-binding</keyword>
<dbReference type="InterPro" id="IPR033749">
    <property type="entry name" value="Polyprenyl_synt_CS"/>
</dbReference>
<dbReference type="InterPro" id="IPR008949">
    <property type="entry name" value="Isoprenoid_synthase_dom_sf"/>
</dbReference>
<proteinExistence type="inferred from homology"/>
<dbReference type="CDD" id="cd00685">
    <property type="entry name" value="Trans_IPPS_HT"/>
    <property type="match status" value="1"/>
</dbReference>
<dbReference type="EMBL" id="AZCX01000002">
    <property type="protein sequence ID" value="KRK48981.1"/>
    <property type="molecule type" value="Genomic_DNA"/>
</dbReference>
<protein>
    <submittedName>
        <fullName evidence="7">Trans-hexaprenyltranstransferase</fullName>
    </submittedName>
</protein>
<keyword evidence="8" id="KW-1185">Reference proteome</keyword>
<reference evidence="7 8" key="1">
    <citation type="journal article" date="2015" name="Genome Announc.">
        <title>Expanding the biotechnology potential of lactobacilli through comparative genomics of 213 strains and associated genera.</title>
        <authorList>
            <person name="Sun Z."/>
            <person name="Harris H.M."/>
            <person name="McCann A."/>
            <person name="Guo C."/>
            <person name="Argimon S."/>
            <person name="Zhang W."/>
            <person name="Yang X."/>
            <person name="Jeffery I.B."/>
            <person name="Cooney J.C."/>
            <person name="Kagawa T.F."/>
            <person name="Liu W."/>
            <person name="Song Y."/>
            <person name="Salvetti E."/>
            <person name="Wrobel A."/>
            <person name="Rasinkangas P."/>
            <person name="Parkhill J."/>
            <person name="Rea M.C."/>
            <person name="O'Sullivan O."/>
            <person name="Ritari J."/>
            <person name="Douillard F.P."/>
            <person name="Paul Ross R."/>
            <person name="Yang R."/>
            <person name="Briner A.E."/>
            <person name="Felis G.E."/>
            <person name="de Vos W.M."/>
            <person name="Barrangou R."/>
            <person name="Klaenhammer T.R."/>
            <person name="Caufield P.W."/>
            <person name="Cui Y."/>
            <person name="Zhang H."/>
            <person name="O'Toole P.W."/>
        </authorList>
    </citation>
    <scope>NUCLEOTIDE SEQUENCE [LARGE SCALE GENOMIC DNA]</scope>
    <source>
        <strain evidence="7 8">JCM 15530</strain>
    </source>
</reference>
<gene>
    <name evidence="7" type="ORF">FC96_GL001302</name>
</gene>
<evidence type="ECO:0000256" key="2">
    <source>
        <dbReference type="ARBA" id="ARBA00006706"/>
    </source>
</evidence>
<name>A0A0R1HQ84_9LACO</name>
<sequence length="326" mass="36564">MMVHQLWRQFPKVQRQLLLLQPYLLKAAALPNQPIHTKILELLKSGGKLLRPGFFYLFSEFGDAKNTKHLRAGAAAVELLHLATLIHDDVIDDSPLRRGVKTIHTEYGQRNAIYAGDYLFTCYFNQVMLSTDDQAIFREHVSSMQQILVGELDQMALNFRQDATQTDYFHEITGKTAVLFELACKQGAVLANSPESVQKLAPQIGRKIGQAYQVLDDILDYAGDTAKTQKPVLEDLKSGVYSLPLLMALSHNQTVFKPLLDKREHMSDEDVLTVRRLVLANQGITDAQAISTQLTAEAQALIAQLPASKARDNIAQLTNWLLTRNQ</sequence>
<accession>A0A0R1HQ84</accession>
<organism evidence="7 8">
    <name type="scientific">Secundilactobacillus kimchicus JCM 15530</name>
    <dbReference type="NCBI Taxonomy" id="1302272"/>
    <lineage>
        <taxon>Bacteria</taxon>
        <taxon>Bacillati</taxon>
        <taxon>Bacillota</taxon>
        <taxon>Bacilli</taxon>
        <taxon>Lactobacillales</taxon>
        <taxon>Lactobacillaceae</taxon>
        <taxon>Secundilactobacillus</taxon>
    </lineage>
</organism>
<dbReference type="PANTHER" id="PTHR12001">
    <property type="entry name" value="GERANYLGERANYL PYROPHOSPHATE SYNTHASE"/>
    <property type="match status" value="1"/>
</dbReference>
<keyword evidence="3 6" id="KW-0808">Transferase</keyword>
<dbReference type="Gene3D" id="1.10.600.10">
    <property type="entry name" value="Farnesyl Diphosphate Synthase"/>
    <property type="match status" value="1"/>
</dbReference>
<dbReference type="AlphaFoldDB" id="A0A0R1HQ84"/>
<evidence type="ECO:0000256" key="4">
    <source>
        <dbReference type="ARBA" id="ARBA00022723"/>
    </source>
</evidence>
<dbReference type="PROSITE" id="PS00723">
    <property type="entry name" value="POLYPRENYL_SYNTHASE_1"/>
    <property type="match status" value="1"/>
</dbReference>
<evidence type="ECO:0000313" key="7">
    <source>
        <dbReference type="EMBL" id="KRK48981.1"/>
    </source>
</evidence>
<comment type="caution">
    <text evidence="7">The sequence shown here is derived from an EMBL/GenBank/DDBJ whole genome shotgun (WGS) entry which is preliminary data.</text>
</comment>
<comment type="similarity">
    <text evidence="2 6">Belongs to the FPP/GGPP synthase family.</text>
</comment>
<dbReference type="STRING" id="1302272.FC96_GL001302"/>
<dbReference type="InterPro" id="IPR000092">
    <property type="entry name" value="Polyprenyl_synt"/>
</dbReference>
<dbReference type="GO" id="GO:0004659">
    <property type="term" value="F:prenyltransferase activity"/>
    <property type="evidence" value="ECO:0007669"/>
    <property type="project" value="InterPro"/>
</dbReference>
<dbReference type="GO" id="GO:0008299">
    <property type="term" value="P:isoprenoid biosynthetic process"/>
    <property type="evidence" value="ECO:0007669"/>
    <property type="project" value="InterPro"/>
</dbReference>
<dbReference type="SFLD" id="SFLDS00005">
    <property type="entry name" value="Isoprenoid_Synthase_Type_I"/>
    <property type="match status" value="1"/>
</dbReference>
<dbReference type="PROSITE" id="PS00444">
    <property type="entry name" value="POLYPRENYL_SYNTHASE_2"/>
    <property type="match status" value="1"/>
</dbReference>
<dbReference type="PANTHER" id="PTHR12001:SF69">
    <property type="entry name" value="ALL TRANS-POLYPRENYL-DIPHOSPHATE SYNTHASE PDSS1"/>
    <property type="match status" value="1"/>
</dbReference>
<dbReference type="Pfam" id="PF00348">
    <property type="entry name" value="polyprenyl_synt"/>
    <property type="match status" value="1"/>
</dbReference>
<keyword evidence="5" id="KW-0460">Magnesium</keyword>
<evidence type="ECO:0000256" key="3">
    <source>
        <dbReference type="ARBA" id="ARBA00022679"/>
    </source>
</evidence>
<dbReference type="Proteomes" id="UP000050911">
    <property type="component" value="Unassembled WGS sequence"/>
</dbReference>
<evidence type="ECO:0000256" key="1">
    <source>
        <dbReference type="ARBA" id="ARBA00001946"/>
    </source>
</evidence>
<dbReference type="PATRIC" id="fig|1302272.5.peg.1312"/>
<evidence type="ECO:0000256" key="5">
    <source>
        <dbReference type="ARBA" id="ARBA00022842"/>
    </source>
</evidence>
<evidence type="ECO:0000313" key="8">
    <source>
        <dbReference type="Proteomes" id="UP000050911"/>
    </source>
</evidence>
<comment type="cofactor">
    <cofactor evidence="1">
        <name>Mg(2+)</name>
        <dbReference type="ChEBI" id="CHEBI:18420"/>
    </cofactor>
</comment>